<sequence length="1213" mass="135480">MGWFWDAKPSQSSSGDDAYSKLDPTLRDFLDKESSSQQASQTPIPESRERAPRSADGAPITYRSQIGINTPGLSIENQNSIPQENQPAVPPESLYQDGRYAHLWKTYRSQSSIDATSKTDQDKLSDVVDAYRDRKAAIGRAALENCVMEQIAEKDCFAGGGWKKYMGMCRTENKAFNRCYTMQSRFLKALGYLSYQHTSDEGEEKIQMHADKLYTEMLKREAAIEEAKKAGQEAPKFDPLIHTERLTKELGEDSAYARARRKARDEMLPTNLSAYTPEKQEEIKERLKGLNEQQKEVELQLIAAESRAQLEYADQVREHMDEERMHRRDRRERGKETVGDTIKRFWGWSHDATPVQEEPAAERRRTILRTELQPTTEQRRTILRNESHPEINVEHFIVLATKTPKPVKKRRKLALDDEEDGTGRVQATTAEDSFVIGLGNKKKAAQEHQASEDSFVVGLASKKKAGKQSKAAVIVHPEAKVEGVVVEPVARGRPKRRAAAAAAGKVNDGFAEEAAPIDKKRRNVEPEENTMGRRKKGAIEQKEAVAEPVSESKLVVAALEPTGAKAKGRKRKVPAELEDEETSTETQATQKGTSGEHVEQQSRQALEPQLSVREPLGSLQEQNADVKAKTRKTRKKAVVECNEVQNADDHVCAAKESLESRGNARPRGRKQKVQDGGANTERSTELEAVEQDQDHHVSAAKESLESRGNAKPRGRKRKAHDEGVNTERSTELEALEQDTDKQPVKQTDSEELVVQDQNERPSKWLRKQEEQQQVLDAEGEEDQVDASPRDQASGQDHETVAKLSRKRKAMKAEKEPPSGVDVKSTRQAPRKRQGSTADVAEQDKASHGKLAEMTDEAERDTLSHIEAIPTKHTLHESAVKAANPAEKEATPDVESTHMKRDSRKRTAETKKLASHKATAKARDSAEENTSSSIDRTAIKYRRPLAQTDTNVTLGSTSPEKSPQKDQAKKPRPTLKQRTRQHAILETQNVSMPQPRKSRKIAVQRDDQNNKYMSSPTTAATGKEADVIYQSLSPRMEPIDAANEVESVDRDPELGHLATAASKRGDQSPFEPRQDTVQTVANQIKPEAAKHEDLTSIPSKRREAPSYAKVRQFGAEDTGDDMRLTASPAEPEDVDWLFEPQAATMRQQPKPIRKQKTSTAVKASKSRFNMPDLDLDDLLVDIASIAQGETTKGLIQPIETKTAKRTAAKTRKRG</sequence>
<evidence type="ECO:0000313" key="1">
    <source>
        <dbReference type="EMBL" id="KAK3695895.1"/>
    </source>
</evidence>
<organism evidence="1 2">
    <name type="scientific">Vermiconidia calcicola</name>
    <dbReference type="NCBI Taxonomy" id="1690605"/>
    <lineage>
        <taxon>Eukaryota</taxon>
        <taxon>Fungi</taxon>
        <taxon>Dikarya</taxon>
        <taxon>Ascomycota</taxon>
        <taxon>Pezizomycotina</taxon>
        <taxon>Dothideomycetes</taxon>
        <taxon>Dothideomycetidae</taxon>
        <taxon>Mycosphaerellales</taxon>
        <taxon>Extremaceae</taxon>
        <taxon>Vermiconidia</taxon>
    </lineage>
</organism>
<name>A0ACC3MK90_9PEZI</name>
<keyword evidence="2" id="KW-1185">Reference proteome</keyword>
<gene>
    <name evidence="1" type="ORF">LTR37_018300</name>
</gene>
<evidence type="ECO:0000313" key="2">
    <source>
        <dbReference type="Proteomes" id="UP001281147"/>
    </source>
</evidence>
<comment type="caution">
    <text evidence="1">The sequence shown here is derived from an EMBL/GenBank/DDBJ whole genome shotgun (WGS) entry which is preliminary data.</text>
</comment>
<accession>A0ACC3MK90</accession>
<protein>
    <submittedName>
        <fullName evidence="1">Uncharacterized protein</fullName>
    </submittedName>
</protein>
<reference evidence="1" key="1">
    <citation type="submission" date="2023-07" db="EMBL/GenBank/DDBJ databases">
        <title>Black Yeasts Isolated from many extreme environments.</title>
        <authorList>
            <person name="Coleine C."/>
            <person name="Stajich J.E."/>
            <person name="Selbmann L."/>
        </authorList>
    </citation>
    <scope>NUCLEOTIDE SEQUENCE</scope>
    <source>
        <strain evidence="1">CCFEE 5714</strain>
    </source>
</reference>
<dbReference type="Proteomes" id="UP001281147">
    <property type="component" value="Unassembled WGS sequence"/>
</dbReference>
<dbReference type="EMBL" id="JAUTXU010000252">
    <property type="protein sequence ID" value="KAK3695895.1"/>
    <property type="molecule type" value="Genomic_DNA"/>
</dbReference>
<proteinExistence type="predicted"/>